<dbReference type="PANTHER" id="PTHR15741">
    <property type="entry name" value="BASIC HELIX-LOOP-HELIX ZIP TRANSCRIPTION FACTOR"/>
    <property type="match status" value="1"/>
</dbReference>
<evidence type="ECO:0000256" key="1">
    <source>
        <dbReference type="ARBA" id="ARBA00004123"/>
    </source>
</evidence>
<dbReference type="SUPFAM" id="SSF47459">
    <property type="entry name" value="HLH, helix-loop-helix DNA-binding domain"/>
    <property type="match status" value="1"/>
</dbReference>
<evidence type="ECO:0000313" key="8">
    <source>
        <dbReference type="EMBL" id="KAF2150631.1"/>
    </source>
</evidence>
<accession>A0A9P4IVY6</accession>
<dbReference type="PANTHER" id="PTHR15741:SF27">
    <property type="entry name" value="TRANSCRIPTION FACTOR AP-4"/>
    <property type="match status" value="1"/>
</dbReference>
<dbReference type="PROSITE" id="PS50888">
    <property type="entry name" value="BHLH"/>
    <property type="match status" value="1"/>
</dbReference>
<evidence type="ECO:0000313" key="9">
    <source>
        <dbReference type="Proteomes" id="UP000799439"/>
    </source>
</evidence>
<sequence length="146" mass="16154">MSDSATKTERLTDAQRKQNHIQSERQRREAVRNGFNQLSEIVPGMADQGKSEVRVLTATVDYLGEQLKRKEELKGQCMRLGMSEGDFEQIYRNEETSAEERQSDRALKSSANEGKSSDSPPRMGNGVSNGTIKAEQNGGQSSAEDA</sequence>
<dbReference type="InterPro" id="IPR057072">
    <property type="entry name" value="bHLH_INO4"/>
</dbReference>
<dbReference type="Pfam" id="PF23181">
    <property type="entry name" value="bHLH_INO4"/>
    <property type="match status" value="1"/>
</dbReference>
<evidence type="ECO:0000259" key="7">
    <source>
        <dbReference type="PROSITE" id="PS50888"/>
    </source>
</evidence>
<evidence type="ECO:0000256" key="6">
    <source>
        <dbReference type="SAM" id="MobiDB-lite"/>
    </source>
</evidence>
<dbReference type="Gene3D" id="4.10.280.10">
    <property type="entry name" value="Helix-loop-helix DNA-binding domain"/>
    <property type="match status" value="1"/>
</dbReference>
<dbReference type="GO" id="GO:0000981">
    <property type="term" value="F:DNA-binding transcription factor activity, RNA polymerase II-specific"/>
    <property type="evidence" value="ECO:0007669"/>
    <property type="project" value="TreeGrafter"/>
</dbReference>
<feature type="region of interest" description="Disordered" evidence="6">
    <location>
        <begin position="80"/>
        <end position="146"/>
    </location>
</feature>
<keyword evidence="3" id="KW-0238">DNA-binding</keyword>
<dbReference type="SMART" id="SM00353">
    <property type="entry name" value="HLH"/>
    <property type="match status" value="1"/>
</dbReference>
<gene>
    <name evidence="8" type="ORF">K461DRAFT_280622</name>
</gene>
<feature type="compositionally biased region" description="Basic and acidic residues" evidence="6">
    <location>
        <begin position="89"/>
        <end position="107"/>
    </location>
</feature>
<evidence type="ECO:0000256" key="3">
    <source>
        <dbReference type="ARBA" id="ARBA00023125"/>
    </source>
</evidence>
<protein>
    <recommendedName>
        <fullName evidence="7">BHLH domain-containing protein</fullName>
    </recommendedName>
</protein>
<dbReference type="GO" id="GO:0005634">
    <property type="term" value="C:nucleus"/>
    <property type="evidence" value="ECO:0007669"/>
    <property type="project" value="UniProtKB-SubCell"/>
</dbReference>
<dbReference type="Proteomes" id="UP000799439">
    <property type="component" value="Unassembled WGS sequence"/>
</dbReference>
<dbReference type="AlphaFoldDB" id="A0A9P4IVY6"/>
<dbReference type="InterPro" id="IPR052207">
    <property type="entry name" value="Max-like/E-box_TFs"/>
</dbReference>
<proteinExistence type="predicted"/>
<dbReference type="OrthoDB" id="5778525at2759"/>
<reference evidence="8" key="1">
    <citation type="journal article" date="2020" name="Stud. Mycol.">
        <title>101 Dothideomycetes genomes: a test case for predicting lifestyles and emergence of pathogens.</title>
        <authorList>
            <person name="Haridas S."/>
            <person name="Albert R."/>
            <person name="Binder M."/>
            <person name="Bloem J."/>
            <person name="Labutti K."/>
            <person name="Salamov A."/>
            <person name="Andreopoulos B."/>
            <person name="Baker S."/>
            <person name="Barry K."/>
            <person name="Bills G."/>
            <person name="Bluhm B."/>
            <person name="Cannon C."/>
            <person name="Castanera R."/>
            <person name="Culley D."/>
            <person name="Daum C."/>
            <person name="Ezra D."/>
            <person name="Gonzalez J."/>
            <person name="Henrissat B."/>
            <person name="Kuo A."/>
            <person name="Liang C."/>
            <person name="Lipzen A."/>
            <person name="Lutzoni F."/>
            <person name="Magnuson J."/>
            <person name="Mondo S."/>
            <person name="Nolan M."/>
            <person name="Ohm R."/>
            <person name="Pangilinan J."/>
            <person name="Park H.-J."/>
            <person name="Ramirez L."/>
            <person name="Alfaro M."/>
            <person name="Sun H."/>
            <person name="Tritt A."/>
            <person name="Yoshinaga Y."/>
            <person name="Zwiers L.-H."/>
            <person name="Turgeon B."/>
            <person name="Goodwin S."/>
            <person name="Spatafora J."/>
            <person name="Crous P."/>
            <person name="Grigoriev I."/>
        </authorList>
    </citation>
    <scope>NUCLEOTIDE SEQUENCE</scope>
    <source>
        <strain evidence="8">CBS 260.36</strain>
    </source>
</reference>
<keyword evidence="9" id="KW-1185">Reference proteome</keyword>
<feature type="compositionally biased region" description="Polar residues" evidence="6">
    <location>
        <begin position="137"/>
        <end position="146"/>
    </location>
</feature>
<keyword evidence="2" id="KW-0805">Transcription regulation</keyword>
<dbReference type="InterPro" id="IPR036638">
    <property type="entry name" value="HLH_DNA-bd_sf"/>
</dbReference>
<feature type="compositionally biased region" description="Polar residues" evidence="6">
    <location>
        <begin position="109"/>
        <end position="119"/>
    </location>
</feature>
<dbReference type="InterPro" id="IPR011598">
    <property type="entry name" value="bHLH_dom"/>
</dbReference>
<keyword evidence="5" id="KW-0539">Nucleus</keyword>
<feature type="region of interest" description="Disordered" evidence="6">
    <location>
        <begin position="1"/>
        <end position="32"/>
    </location>
</feature>
<comment type="caution">
    <text evidence="8">The sequence shown here is derived from an EMBL/GenBank/DDBJ whole genome shotgun (WGS) entry which is preliminary data.</text>
</comment>
<keyword evidence="4" id="KW-0804">Transcription</keyword>
<evidence type="ECO:0000256" key="2">
    <source>
        <dbReference type="ARBA" id="ARBA00023015"/>
    </source>
</evidence>
<organism evidence="8 9">
    <name type="scientific">Myriangium duriaei CBS 260.36</name>
    <dbReference type="NCBI Taxonomy" id="1168546"/>
    <lineage>
        <taxon>Eukaryota</taxon>
        <taxon>Fungi</taxon>
        <taxon>Dikarya</taxon>
        <taxon>Ascomycota</taxon>
        <taxon>Pezizomycotina</taxon>
        <taxon>Dothideomycetes</taxon>
        <taxon>Dothideomycetidae</taxon>
        <taxon>Myriangiales</taxon>
        <taxon>Myriangiaceae</taxon>
        <taxon>Myriangium</taxon>
    </lineage>
</organism>
<dbReference type="EMBL" id="ML996089">
    <property type="protein sequence ID" value="KAF2150631.1"/>
    <property type="molecule type" value="Genomic_DNA"/>
</dbReference>
<comment type="subcellular location">
    <subcellularLocation>
        <location evidence="1">Nucleus</location>
    </subcellularLocation>
</comment>
<dbReference type="GO" id="GO:0000978">
    <property type="term" value="F:RNA polymerase II cis-regulatory region sequence-specific DNA binding"/>
    <property type="evidence" value="ECO:0007669"/>
    <property type="project" value="TreeGrafter"/>
</dbReference>
<evidence type="ECO:0000256" key="5">
    <source>
        <dbReference type="ARBA" id="ARBA00023242"/>
    </source>
</evidence>
<evidence type="ECO:0000256" key="4">
    <source>
        <dbReference type="ARBA" id="ARBA00023163"/>
    </source>
</evidence>
<dbReference type="GO" id="GO:0046983">
    <property type="term" value="F:protein dimerization activity"/>
    <property type="evidence" value="ECO:0007669"/>
    <property type="project" value="InterPro"/>
</dbReference>
<feature type="domain" description="BHLH" evidence="7">
    <location>
        <begin position="15"/>
        <end position="66"/>
    </location>
</feature>
<name>A0A9P4IVY6_9PEZI</name>
<feature type="compositionally biased region" description="Basic and acidic residues" evidence="6">
    <location>
        <begin position="1"/>
        <end position="31"/>
    </location>
</feature>